<dbReference type="Proteomes" id="UP001333710">
    <property type="component" value="Chromosome"/>
</dbReference>
<evidence type="ECO:0000313" key="1">
    <source>
        <dbReference type="EMBL" id="BDX04883.1"/>
    </source>
</evidence>
<dbReference type="InterPro" id="IPR036768">
    <property type="entry name" value="PolIII_chi_sf"/>
</dbReference>
<dbReference type="Pfam" id="PF04364">
    <property type="entry name" value="DNA_pol3_chi"/>
    <property type="match status" value="1"/>
</dbReference>
<dbReference type="GO" id="GO:0003887">
    <property type="term" value="F:DNA-directed DNA polymerase activity"/>
    <property type="evidence" value="ECO:0007669"/>
    <property type="project" value="InterPro"/>
</dbReference>
<dbReference type="EMBL" id="AP027272">
    <property type="protein sequence ID" value="BDX04883.1"/>
    <property type="molecule type" value="Genomic_DNA"/>
</dbReference>
<dbReference type="KEGG" id="pmaw:MACH26_04040"/>
<dbReference type="GO" id="GO:0003677">
    <property type="term" value="F:DNA binding"/>
    <property type="evidence" value="ECO:0007669"/>
    <property type="project" value="InterPro"/>
</dbReference>
<dbReference type="AlphaFoldDB" id="A0AA48HDA1"/>
<proteinExistence type="predicted"/>
<organism evidence="1 2">
    <name type="scientific">Planctobacterium marinum</name>
    <dbReference type="NCBI Taxonomy" id="1631968"/>
    <lineage>
        <taxon>Bacteria</taxon>
        <taxon>Pseudomonadati</taxon>
        <taxon>Pseudomonadota</taxon>
        <taxon>Gammaproteobacteria</taxon>
        <taxon>Alteromonadales</taxon>
        <taxon>Alteromonadaceae</taxon>
        <taxon>Planctobacterium</taxon>
    </lineage>
</organism>
<dbReference type="PANTHER" id="PTHR38767:SF1">
    <property type="entry name" value="DNA POLYMERASE III SUBUNIT CHI"/>
    <property type="match status" value="1"/>
</dbReference>
<dbReference type="GO" id="GO:0032298">
    <property type="term" value="P:positive regulation of DNA-templated DNA replication initiation"/>
    <property type="evidence" value="ECO:0007669"/>
    <property type="project" value="TreeGrafter"/>
</dbReference>
<dbReference type="Gene3D" id="3.40.50.10110">
    <property type="entry name" value="DNA polymerase III subunit chi"/>
    <property type="match status" value="1"/>
</dbReference>
<dbReference type="SUPFAM" id="SSF102400">
    <property type="entry name" value="DNA polymerase III chi subunit"/>
    <property type="match status" value="1"/>
</dbReference>
<protein>
    <submittedName>
        <fullName evidence="1">DNA polymerase III subunit chi</fullName>
    </submittedName>
</protein>
<accession>A0AA48HDA1</accession>
<reference evidence="1" key="1">
    <citation type="submission" date="2023-01" db="EMBL/GenBank/DDBJ databases">
        <title>Complete genome sequence of Planctobacterium marinum strain Dej080120_11.</title>
        <authorList>
            <person name="Ueki S."/>
            <person name="Maruyama F."/>
        </authorList>
    </citation>
    <scope>NUCLEOTIDE SEQUENCE</scope>
    <source>
        <strain evidence="1">Dej080120_11</strain>
    </source>
</reference>
<evidence type="ECO:0000313" key="2">
    <source>
        <dbReference type="Proteomes" id="UP001333710"/>
    </source>
</evidence>
<dbReference type="InterPro" id="IPR007459">
    <property type="entry name" value="DNA_pol3_chi"/>
</dbReference>
<keyword evidence="2" id="KW-1185">Reference proteome</keyword>
<sequence>MPNVTFFLLAQRNDATAESTQEAFACEVATHYYRQKQRVLILCASQKQAERMDELLWQLPVDAFVPHNLPGEGPESGTPVEINWQKPDRLNRQVCINLQQDMPAFAAQIRTLIDFVPADDNGKQQARERYKHYRAAGFSLDTRPAENLNETPNG</sequence>
<dbReference type="RefSeq" id="WP_338290752.1">
    <property type="nucleotide sequence ID" value="NZ_AP027272.1"/>
</dbReference>
<dbReference type="PANTHER" id="PTHR38767">
    <property type="entry name" value="DNA POLYMERASE III SUBUNIT CHI"/>
    <property type="match status" value="1"/>
</dbReference>
<gene>
    <name evidence="1" type="primary">holC</name>
    <name evidence="1" type="ORF">MACH26_04040</name>
</gene>
<dbReference type="GO" id="GO:0006260">
    <property type="term" value="P:DNA replication"/>
    <property type="evidence" value="ECO:0007669"/>
    <property type="project" value="InterPro"/>
</dbReference>
<name>A0AA48HDA1_9ALTE</name>